<feature type="transmembrane region" description="Helical" evidence="1">
    <location>
        <begin position="307"/>
        <end position="329"/>
    </location>
</feature>
<comment type="caution">
    <text evidence="3">The sequence shown here is derived from an EMBL/GenBank/DDBJ whole genome shotgun (WGS) entry which is preliminary data.</text>
</comment>
<evidence type="ECO:0000256" key="2">
    <source>
        <dbReference type="SAM" id="SignalP"/>
    </source>
</evidence>
<sequence length="333" mass="35287">MHKNIVISFLFSLLLSIFWGAGTVFAADCNCQLQVGATIGADSCNIDKSFSYSWGESVSLQDLILAVPAAECPQNVQGNIVLLPDIDNQTQFTRDEATGENNCDNPAPNDPPRQYQQNGINLNFACSAANPAAQPGQCACSANVDGLLCTASAQHTFAEGEQLNLRQFVSSLLTNNGCNLAASAAESFVPDQNVVVDATSCNSVNLSGSEVGHTYSVQCSYSGQSSGAAGGTPTLTNVQPDKIENKLPEVELPNPLKEVNLNRLIGRIIKEAMGILGSITLVVFIYGGYLFLTAAGNEEKVKKGGRAMAYAAVGIFIILTSYVILNTIFRAVF</sequence>
<feature type="chain" id="PRO_5013574283" evidence="2">
    <location>
        <begin position="27"/>
        <end position="333"/>
    </location>
</feature>
<gene>
    <name evidence="3" type="ORF">COV59_04550</name>
</gene>
<keyword evidence="1" id="KW-0812">Transmembrane</keyword>
<reference evidence="3 4" key="1">
    <citation type="submission" date="2017-09" db="EMBL/GenBank/DDBJ databases">
        <title>Depth-based differentiation of microbial function through sediment-hosted aquifers and enrichment of novel symbionts in the deep terrestrial subsurface.</title>
        <authorList>
            <person name="Probst A.J."/>
            <person name="Ladd B."/>
            <person name="Jarett J.K."/>
            <person name="Geller-Mcgrath D.E."/>
            <person name="Sieber C.M."/>
            <person name="Emerson J.B."/>
            <person name="Anantharaman K."/>
            <person name="Thomas B.C."/>
            <person name="Malmstrom R."/>
            <person name="Stieglmeier M."/>
            <person name="Klingl A."/>
            <person name="Woyke T."/>
            <person name="Ryan C.M."/>
            <person name="Banfield J.F."/>
        </authorList>
    </citation>
    <scope>NUCLEOTIDE SEQUENCE [LARGE SCALE GENOMIC DNA]</scope>
    <source>
        <strain evidence="3">CG11_big_fil_rev_8_21_14_0_20_39_34</strain>
    </source>
</reference>
<evidence type="ECO:0000256" key="1">
    <source>
        <dbReference type="SAM" id="Phobius"/>
    </source>
</evidence>
<keyword evidence="1" id="KW-0472">Membrane</keyword>
<dbReference type="EMBL" id="PCWN01000009">
    <property type="protein sequence ID" value="PIR03713.1"/>
    <property type="molecule type" value="Genomic_DNA"/>
</dbReference>
<evidence type="ECO:0000313" key="4">
    <source>
        <dbReference type="Proteomes" id="UP000229600"/>
    </source>
</evidence>
<feature type="signal peptide" evidence="2">
    <location>
        <begin position="1"/>
        <end position="26"/>
    </location>
</feature>
<accession>A0A2H0N497</accession>
<organism evidence="3 4">
    <name type="scientific">Candidatus Magasanikbacteria bacterium CG11_big_fil_rev_8_21_14_0_20_39_34</name>
    <dbReference type="NCBI Taxonomy" id="1974653"/>
    <lineage>
        <taxon>Bacteria</taxon>
        <taxon>Candidatus Magasanikiibacteriota</taxon>
    </lineage>
</organism>
<proteinExistence type="predicted"/>
<dbReference type="AlphaFoldDB" id="A0A2H0N497"/>
<protein>
    <submittedName>
        <fullName evidence="3">Uncharacterized protein</fullName>
    </submittedName>
</protein>
<dbReference type="Proteomes" id="UP000229600">
    <property type="component" value="Unassembled WGS sequence"/>
</dbReference>
<keyword evidence="1" id="KW-1133">Transmembrane helix</keyword>
<name>A0A2H0N497_9BACT</name>
<evidence type="ECO:0000313" key="3">
    <source>
        <dbReference type="EMBL" id="PIR03713.1"/>
    </source>
</evidence>
<keyword evidence="2" id="KW-0732">Signal</keyword>
<dbReference type="InterPro" id="IPR043993">
    <property type="entry name" value="T4SS_pilin"/>
</dbReference>
<dbReference type="Pfam" id="PF18895">
    <property type="entry name" value="T4SS_pilin"/>
    <property type="match status" value="1"/>
</dbReference>
<feature type="transmembrane region" description="Helical" evidence="1">
    <location>
        <begin position="272"/>
        <end position="295"/>
    </location>
</feature>